<evidence type="ECO:0000256" key="1">
    <source>
        <dbReference type="SAM" id="MobiDB-lite"/>
    </source>
</evidence>
<dbReference type="EMBL" id="LUGG01000003">
    <property type="protein sequence ID" value="OBZ76887.1"/>
    <property type="molecule type" value="Genomic_DNA"/>
</dbReference>
<accession>A0A1C7MJS9</accession>
<dbReference type="AlphaFoldDB" id="A0A1C7MJS9"/>
<feature type="compositionally biased region" description="Basic and acidic residues" evidence="1">
    <location>
        <begin position="35"/>
        <end position="44"/>
    </location>
</feature>
<name>A0A1C7MJS9_GRIFR</name>
<feature type="compositionally biased region" description="Polar residues" evidence="1">
    <location>
        <begin position="72"/>
        <end position="86"/>
    </location>
</feature>
<dbReference type="Proteomes" id="UP000092993">
    <property type="component" value="Unassembled WGS sequence"/>
</dbReference>
<keyword evidence="3" id="KW-1185">Reference proteome</keyword>
<reference evidence="2 3" key="1">
    <citation type="submission" date="2016-03" db="EMBL/GenBank/DDBJ databases">
        <title>Whole genome sequencing of Grifola frondosa 9006-11.</title>
        <authorList>
            <person name="Min B."/>
            <person name="Park H."/>
            <person name="Kim J.-G."/>
            <person name="Cho H."/>
            <person name="Oh Y.-L."/>
            <person name="Kong W.-S."/>
            <person name="Choi I.-G."/>
        </authorList>
    </citation>
    <scope>NUCLEOTIDE SEQUENCE [LARGE SCALE GENOMIC DNA]</scope>
    <source>
        <strain evidence="2 3">9006-11</strain>
    </source>
</reference>
<feature type="region of interest" description="Disordered" evidence="1">
    <location>
        <begin position="1"/>
        <end position="86"/>
    </location>
</feature>
<protein>
    <submittedName>
        <fullName evidence="2">Uncharacterized protein</fullName>
    </submittedName>
</protein>
<evidence type="ECO:0000313" key="2">
    <source>
        <dbReference type="EMBL" id="OBZ76887.1"/>
    </source>
</evidence>
<proteinExistence type="predicted"/>
<evidence type="ECO:0000313" key="3">
    <source>
        <dbReference type="Proteomes" id="UP000092993"/>
    </source>
</evidence>
<sequence length="86" mass="9584">MTAAPDSSRSERLSYHYPPSPPSSATVTAPSSPRPDSEPRKDRIFISSVAPRRTTSHKIPIRNKWPHDRQSDSALSASFQSPLRLE</sequence>
<comment type="caution">
    <text evidence="2">The sequence shown here is derived from an EMBL/GenBank/DDBJ whole genome shotgun (WGS) entry which is preliminary data.</text>
</comment>
<organism evidence="2 3">
    <name type="scientific">Grifola frondosa</name>
    <name type="common">Maitake</name>
    <name type="synonym">Polyporus frondosus</name>
    <dbReference type="NCBI Taxonomy" id="5627"/>
    <lineage>
        <taxon>Eukaryota</taxon>
        <taxon>Fungi</taxon>
        <taxon>Dikarya</taxon>
        <taxon>Basidiomycota</taxon>
        <taxon>Agaricomycotina</taxon>
        <taxon>Agaricomycetes</taxon>
        <taxon>Polyporales</taxon>
        <taxon>Grifolaceae</taxon>
        <taxon>Grifola</taxon>
    </lineage>
</organism>
<gene>
    <name evidence="2" type="ORF">A0H81_03631</name>
</gene>